<evidence type="ECO:0000256" key="2">
    <source>
        <dbReference type="ARBA" id="ARBA00012438"/>
    </source>
</evidence>
<keyword evidence="11" id="KW-1185">Reference proteome</keyword>
<dbReference type="SUPFAM" id="SSF55874">
    <property type="entry name" value="ATPase domain of HSP90 chaperone/DNA topoisomerase II/histidine kinase"/>
    <property type="match status" value="1"/>
</dbReference>
<dbReference type="SUPFAM" id="SSF47384">
    <property type="entry name" value="Homodimeric domain of signal transducing histidine kinase"/>
    <property type="match status" value="1"/>
</dbReference>
<dbReference type="EC" id="2.7.13.3" evidence="2"/>
<dbReference type="GO" id="GO:0000156">
    <property type="term" value="F:phosphorelay response regulator activity"/>
    <property type="evidence" value="ECO:0007669"/>
    <property type="project" value="TreeGrafter"/>
</dbReference>
<evidence type="ECO:0000256" key="3">
    <source>
        <dbReference type="ARBA" id="ARBA00022553"/>
    </source>
</evidence>
<dbReference type="OrthoDB" id="340007at2"/>
<dbReference type="PANTHER" id="PTHR42878">
    <property type="entry name" value="TWO-COMPONENT HISTIDINE KINASE"/>
    <property type="match status" value="1"/>
</dbReference>
<dbReference type="InterPro" id="IPR003594">
    <property type="entry name" value="HATPase_dom"/>
</dbReference>
<evidence type="ECO:0000256" key="8">
    <source>
        <dbReference type="ARBA" id="ARBA00023012"/>
    </source>
</evidence>
<name>A0A2S4K116_9SPIO</name>
<dbReference type="Pfam" id="PF02518">
    <property type="entry name" value="HATPase_c"/>
    <property type="match status" value="1"/>
</dbReference>
<dbReference type="InterPro" id="IPR036097">
    <property type="entry name" value="HisK_dim/P_sf"/>
</dbReference>
<dbReference type="Gene3D" id="1.10.287.130">
    <property type="match status" value="1"/>
</dbReference>
<feature type="domain" description="Histidine kinase" evidence="9">
    <location>
        <begin position="35"/>
        <end position="254"/>
    </location>
</feature>
<dbReference type="AlphaFoldDB" id="A0A2S4K116"/>
<keyword evidence="4" id="KW-0808">Transferase</keyword>
<sequence length="266" mass="30107">MALSWISRFFPGRRREQELHELRRTLEEKNRILSTLAHELRTPLTVMQTTTAVLLEELPGPLSPRQRHFLESMHENTCRMVQFAEAMLADIKVGREWMPLNAQYLNLRRIVQRVKTSMQPLLEERHQSLRIIFPSLLSRPRGNETWIYHVLTNLIHNAAKHAGEGGVVIISVTQHDHCVSLTVSDNGHGLLRAGREKIFEEFYQEEPQADASLQGSGLGLAIVRNVIERHGGKVYVTTASGLGTMVSFTLPLEPTPESAPEPDEKG</sequence>
<dbReference type="CDD" id="cd00082">
    <property type="entry name" value="HisKA"/>
    <property type="match status" value="1"/>
</dbReference>
<evidence type="ECO:0000256" key="7">
    <source>
        <dbReference type="ARBA" id="ARBA00022840"/>
    </source>
</evidence>
<dbReference type="PRINTS" id="PR00344">
    <property type="entry name" value="BCTRLSENSOR"/>
</dbReference>
<comment type="caution">
    <text evidence="10">The sequence shown here is derived from an EMBL/GenBank/DDBJ whole genome shotgun (WGS) entry which is preliminary data.</text>
</comment>
<evidence type="ECO:0000313" key="10">
    <source>
        <dbReference type="EMBL" id="POR05462.1"/>
    </source>
</evidence>
<protein>
    <recommendedName>
        <fullName evidence="2">histidine kinase</fullName>
        <ecNumber evidence="2">2.7.13.3</ecNumber>
    </recommendedName>
</protein>
<keyword evidence="6" id="KW-0418">Kinase</keyword>
<evidence type="ECO:0000256" key="1">
    <source>
        <dbReference type="ARBA" id="ARBA00000085"/>
    </source>
</evidence>
<dbReference type="GO" id="GO:0030295">
    <property type="term" value="F:protein kinase activator activity"/>
    <property type="evidence" value="ECO:0007669"/>
    <property type="project" value="TreeGrafter"/>
</dbReference>
<dbReference type="PROSITE" id="PS50109">
    <property type="entry name" value="HIS_KIN"/>
    <property type="match status" value="1"/>
</dbReference>
<dbReference type="Pfam" id="PF00512">
    <property type="entry name" value="HisKA"/>
    <property type="match status" value="1"/>
</dbReference>
<dbReference type="InterPro" id="IPR005467">
    <property type="entry name" value="His_kinase_dom"/>
</dbReference>
<accession>A0A2S4K116</accession>
<evidence type="ECO:0000256" key="4">
    <source>
        <dbReference type="ARBA" id="ARBA00022679"/>
    </source>
</evidence>
<organism evidence="10 11">
    <name type="scientific">Alkalispirochaeta sphaeroplastigenens</name>
    <dbReference type="NCBI Taxonomy" id="1187066"/>
    <lineage>
        <taxon>Bacteria</taxon>
        <taxon>Pseudomonadati</taxon>
        <taxon>Spirochaetota</taxon>
        <taxon>Spirochaetia</taxon>
        <taxon>Spirochaetales</taxon>
        <taxon>Spirochaetaceae</taxon>
        <taxon>Alkalispirochaeta</taxon>
    </lineage>
</organism>
<dbReference type="SMART" id="SM00388">
    <property type="entry name" value="HisKA"/>
    <property type="match status" value="1"/>
</dbReference>
<proteinExistence type="predicted"/>
<evidence type="ECO:0000259" key="9">
    <source>
        <dbReference type="PROSITE" id="PS50109"/>
    </source>
</evidence>
<dbReference type="GO" id="GO:0000155">
    <property type="term" value="F:phosphorelay sensor kinase activity"/>
    <property type="evidence" value="ECO:0007669"/>
    <property type="project" value="InterPro"/>
</dbReference>
<keyword evidence="3" id="KW-0597">Phosphoprotein</keyword>
<dbReference type="GO" id="GO:0007234">
    <property type="term" value="P:osmosensory signaling via phosphorelay pathway"/>
    <property type="evidence" value="ECO:0007669"/>
    <property type="project" value="TreeGrafter"/>
</dbReference>
<evidence type="ECO:0000313" key="11">
    <source>
        <dbReference type="Proteomes" id="UP000237350"/>
    </source>
</evidence>
<dbReference type="CDD" id="cd00075">
    <property type="entry name" value="HATPase"/>
    <property type="match status" value="1"/>
</dbReference>
<dbReference type="InterPro" id="IPR050351">
    <property type="entry name" value="BphY/WalK/GraS-like"/>
</dbReference>
<gene>
    <name evidence="10" type="ORF">AU468_00885</name>
</gene>
<keyword evidence="5" id="KW-0547">Nucleotide-binding</keyword>
<keyword evidence="7" id="KW-0067">ATP-binding</keyword>
<evidence type="ECO:0000256" key="6">
    <source>
        <dbReference type="ARBA" id="ARBA00022777"/>
    </source>
</evidence>
<dbReference type="InterPro" id="IPR036890">
    <property type="entry name" value="HATPase_C_sf"/>
</dbReference>
<comment type="catalytic activity">
    <reaction evidence="1">
        <text>ATP + protein L-histidine = ADP + protein N-phospho-L-histidine.</text>
        <dbReference type="EC" id="2.7.13.3"/>
    </reaction>
</comment>
<dbReference type="Gene3D" id="3.30.565.10">
    <property type="entry name" value="Histidine kinase-like ATPase, C-terminal domain"/>
    <property type="match status" value="1"/>
</dbReference>
<dbReference type="PANTHER" id="PTHR42878:SF7">
    <property type="entry name" value="SENSOR HISTIDINE KINASE GLRK"/>
    <property type="match status" value="1"/>
</dbReference>
<dbReference type="GO" id="GO:0005524">
    <property type="term" value="F:ATP binding"/>
    <property type="evidence" value="ECO:0007669"/>
    <property type="project" value="UniProtKB-KW"/>
</dbReference>
<dbReference type="EMBL" id="LPWH01000002">
    <property type="protein sequence ID" value="POR05462.1"/>
    <property type="molecule type" value="Genomic_DNA"/>
</dbReference>
<reference evidence="11" key="1">
    <citation type="submission" date="2015-12" db="EMBL/GenBank/DDBJ databases">
        <authorList>
            <person name="Lodha T.D."/>
            <person name="Chintalapati S."/>
            <person name="Chintalapati V.R."/>
            <person name="Sravanthi T."/>
        </authorList>
    </citation>
    <scope>NUCLEOTIDE SEQUENCE [LARGE SCALE GENOMIC DNA]</scope>
    <source>
        <strain evidence="11">JC133</strain>
    </source>
</reference>
<evidence type="ECO:0000256" key="5">
    <source>
        <dbReference type="ARBA" id="ARBA00022741"/>
    </source>
</evidence>
<dbReference type="RefSeq" id="WP_018525484.1">
    <property type="nucleotide sequence ID" value="NZ_LPWH01000002.1"/>
</dbReference>
<dbReference type="SMART" id="SM00387">
    <property type="entry name" value="HATPase_c"/>
    <property type="match status" value="1"/>
</dbReference>
<keyword evidence="8" id="KW-0902">Two-component regulatory system</keyword>
<dbReference type="InterPro" id="IPR003661">
    <property type="entry name" value="HisK_dim/P_dom"/>
</dbReference>
<dbReference type="Proteomes" id="UP000237350">
    <property type="component" value="Unassembled WGS sequence"/>
</dbReference>
<dbReference type="InterPro" id="IPR004358">
    <property type="entry name" value="Sig_transdc_His_kin-like_C"/>
</dbReference>